<comment type="caution">
    <text evidence="2">The sequence shown here is derived from an EMBL/GenBank/DDBJ whole genome shotgun (WGS) entry which is preliminary data.</text>
</comment>
<organism evidence="2 3">
    <name type="scientific">Smittium culicis</name>
    <dbReference type="NCBI Taxonomy" id="133412"/>
    <lineage>
        <taxon>Eukaryota</taxon>
        <taxon>Fungi</taxon>
        <taxon>Fungi incertae sedis</taxon>
        <taxon>Zoopagomycota</taxon>
        <taxon>Kickxellomycotina</taxon>
        <taxon>Harpellomycetes</taxon>
        <taxon>Harpellales</taxon>
        <taxon>Legeriomycetaceae</taxon>
        <taxon>Smittium</taxon>
    </lineage>
</organism>
<gene>
    <name evidence="2" type="ORF">AYI69_g5412</name>
</gene>
<name>A0A1R1Y696_9FUNG</name>
<dbReference type="Proteomes" id="UP000187429">
    <property type="component" value="Unassembled WGS sequence"/>
</dbReference>
<proteinExistence type="predicted"/>
<feature type="compositionally biased region" description="Basic and acidic residues" evidence="1">
    <location>
        <begin position="1"/>
        <end position="23"/>
    </location>
</feature>
<evidence type="ECO:0000313" key="2">
    <source>
        <dbReference type="EMBL" id="OMJ22399.1"/>
    </source>
</evidence>
<protein>
    <submittedName>
        <fullName evidence="2">Uncharacterized protein</fullName>
    </submittedName>
</protein>
<sequence length="85" mass="9962">MDHNKRPKIREPPQTRNNPDSEFRNANPKKYNDWNPHFHTSISKSLSGKKADLSLSQLLQVSKSIRNEFMILCRRVSTKDIKNVE</sequence>
<dbReference type="EMBL" id="LSSM01002267">
    <property type="protein sequence ID" value="OMJ22399.1"/>
    <property type="molecule type" value="Genomic_DNA"/>
</dbReference>
<evidence type="ECO:0000313" key="3">
    <source>
        <dbReference type="Proteomes" id="UP000187429"/>
    </source>
</evidence>
<evidence type="ECO:0000256" key="1">
    <source>
        <dbReference type="SAM" id="MobiDB-lite"/>
    </source>
</evidence>
<keyword evidence="3" id="KW-1185">Reference proteome</keyword>
<feature type="region of interest" description="Disordered" evidence="1">
    <location>
        <begin position="1"/>
        <end position="36"/>
    </location>
</feature>
<dbReference type="AlphaFoldDB" id="A0A1R1Y696"/>
<reference evidence="3" key="1">
    <citation type="submission" date="2017-01" db="EMBL/GenBank/DDBJ databases">
        <authorList>
            <person name="Wang Y."/>
            <person name="White M."/>
            <person name="Kvist S."/>
            <person name="Moncalvo J.-M."/>
        </authorList>
    </citation>
    <scope>NUCLEOTIDE SEQUENCE [LARGE SCALE GENOMIC DNA]</scope>
    <source>
        <strain evidence="3">ID-206-W2</strain>
    </source>
</reference>
<accession>A0A1R1Y696</accession>